<feature type="domain" description="PNPLA" evidence="5">
    <location>
        <begin position="1"/>
        <end position="186"/>
    </location>
</feature>
<feature type="non-terminal residue" evidence="6">
    <location>
        <position position="1"/>
    </location>
</feature>
<dbReference type="PANTHER" id="PTHR24185:SF1">
    <property type="entry name" value="CALCIUM-INDEPENDENT PHOSPHOLIPASE A2-GAMMA"/>
    <property type="match status" value="1"/>
</dbReference>
<dbReference type="EMBL" id="KN824356">
    <property type="protein sequence ID" value="KIM22416.1"/>
    <property type="molecule type" value="Genomic_DNA"/>
</dbReference>
<dbReference type="GO" id="GO:0016042">
    <property type="term" value="P:lipid catabolic process"/>
    <property type="evidence" value="ECO:0007669"/>
    <property type="project" value="UniProtKB-KW"/>
</dbReference>
<sequence length="307" mass="33496">DGGPGAYSQLLILNEYMNRVAANMNKDIGNIYPADYFDIISGIGFGGLISVMLGHFKMSVNEAIDSLVSIATDVFPIEACLLTSRWSMNAFPVQPVKCASCIPPSVPSLPPTSVLYAATQANLSHLTAFRTYKSQGCDPNPAIVDAICGTMAMPSFFSPTNIGKHPAEQTFVGGGVILANPTRELLKEATYLYEKSTHMYQILNIGSGMRRVASLDVSESTLDIIRSSELENEAIASDISTRVDRYLRLDVNRGMEDVNMDQWNKLGLIHSHTDAYLGTADVRTKVESFLGRLHETNHDVIVENIGT</sequence>
<evidence type="ECO:0000259" key="5">
    <source>
        <dbReference type="PROSITE" id="PS51635"/>
    </source>
</evidence>
<dbReference type="GO" id="GO:0047499">
    <property type="term" value="F:calcium-independent phospholipase A2 activity"/>
    <property type="evidence" value="ECO:0007669"/>
    <property type="project" value="TreeGrafter"/>
</dbReference>
<organism evidence="6 7">
    <name type="scientific">Serendipita vermifera MAFF 305830</name>
    <dbReference type="NCBI Taxonomy" id="933852"/>
    <lineage>
        <taxon>Eukaryota</taxon>
        <taxon>Fungi</taxon>
        <taxon>Dikarya</taxon>
        <taxon>Basidiomycota</taxon>
        <taxon>Agaricomycotina</taxon>
        <taxon>Agaricomycetes</taxon>
        <taxon>Sebacinales</taxon>
        <taxon>Serendipitaceae</taxon>
        <taxon>Serendipita</taxon>
    </lineage>
</organism>
<accession>A0A0C3ASZ8</accession>
<reference evidence="7" key="2">
    <citation type="submission" date="2015-01" db="EMBL/GenBank/DDBJ databases">
        <title>Evolutionary Origins and Diversification of the Mycorrhizal Mutualists.</title>
        <authorList>
            <consortium name="DOE Joint Genome Institute"/>
            <consortium name="Mycorrhizal Genomics Consortium"/>
            <person name="Kohler A."/>
            <person name="Kuo A."/>
            <person name="Nagy L.G."/>
            <person name="Floudas D."/>
            <person name="Copeland A."/>
            <person name="Barry K.W."/>
            <person name="Cichocki N."/>
            <person name="Veneault-Fourrey C."/>
            <person name="LaButti K."/>
            <person name="Lindquist E.A."/>
            <person name="Lipzen A."/>
            <person name="Lundell T."/>
            <person name="Morin E."/>
            <person name="Murat C."/>
            <person name="Riley R."/>
            <person name="Ohm R."/>
            <person name="Sun H."/>
            <person name="Tunlid A."/>
            <person name="Henrissat B."/>
            <person name="Grigoriev I.V."/>
            <person name="Hibbett D.S."/>
            <person name="Martin F."/>
        </authorList>
    </citation>
    <scope>NUCLEOTIDE SEQUENCE [LARGE SCALE GENOMIC DNA]</scope>
    <source>
        <strain evidence="7">MAFF 305830</strain>
    </source>
</reference>
<evidence type="ECO:0000256" key="3">
    <source>
        <dbReference type="ARBA" id="ARBA00023098"/>
    </source>
</evidence>
<evidence type="ECO:0000256" key="1">
    <source>
        <dbReference type="ARBA" id="ARBA00022801"/>
    </source>
</evidence>
<dbReference type="Gene3D" id="3.40.1090.10">
    <property type="entry name" value="Cytosolic phospholipase A2 catalytic domain"/>
    <property type="match status" value="1"/>
</dbReference>
<dbReference type="SUPFAM" id="SSF52151">
    <property type="entry name" value="FabD/lysophospholipase-like"/>
    <property type="match status" value="1"/>
</dbReference>
<comment type="caution">
    <text evidence="4">Lacks conserved residue(s) required for the propagation of feature annotation.</text>
</comment>
<dbReference type="STRING" id="933852.A0A0C3ASZ8"/>
<dbReference type="AlphaFoldDB" id="A0A0C3ASZ8"/>
<proteinExistence type="predicted"/>
<dbReference type="PANTHER" id="PTHR24185">
    <property type="entry name" value="CALCIUM-INDEPENDENT PHOSPHOLIPASE A2-GAMMA"/>
    <property type="match status" value="1"/>
</dbReference>
<dbReference type="HOGENOM" id="CLU_000288_144_2_1"/>
<keyword evidence="7" id="KW-1185">Reference proteome</keyword>
<gene>
    <name evidence="6" type="ORF">M408DRAFT_79080</name>
</gene>
<dbReference type="GO" id="GO:0016020">
    <property type="term" value="C:membrane"/>
    <property type="evidence" value="ECO:0007669"/>
    <property type="project" value="TreeGrafter"/>
</dbReference>
<keyword evidence="2" id="KW-0442">Lipid degradation</keyword>
<dbReference type="PROSITE" id="PS51635">
    <property type="entry name" value="PNPLA"/>
    <property type="match status" value="1"/>
</dbReference>
<dbReference type="GO" id="GO:0046486">
    <property type="term" value="P:glycerolipid metabolic process"/>
    <property type="evidence" value="ECO:0007669"/>
    <property type="project" value="UniProtKB-ARBA"/>
</dbReference>
<dbReference type="Proteomes" id="UP000054097">
    <property type="component" value="Unassembled WGS sequence"/>
</dbReference>
<keyword evidence="1" id="KW-0378">Hydrolase</keyword>
<reference evidence="6 7" key="1">
    <citation type="submission" date="2014-04" db="EMBL/GenBank/DDBJ databases">
        <authorList>
            <consortium name="DOE Joint Genome Institute"/>
            <person name="Kuo A."/>
            <person name="Zuccaro A."/>
            <person name="Kohler A."/>
            <person name="Nagy L.G."/>
            <person name="Floudas D."/>
            <person name="Copeland A."/>
            <person name="Barry K.W."/>
            <person name="Cichocki N."/>
            <person name="Veneault-Fourrey C."/>
            <person name="LaButti K."/>
            <person name="Lindquist E.A."/>
            <person name="Lipzen A."/>
            <person name="Lundell T."/>
            <person name="Morin E."/>
            <person name="Murat C."/>
            <person name="Sun H."/>
            <person name="Tunlid A."/>
            <person name="Henrissat B."/>
            <person name="Grigoriev I.V."/>
            <person name="Hibbett D.S."/>
            <person name="Martin F."/>
            <person name="Nordberg H.P."/>
            <person name="Cantor M.N."/>
            <person name="Hua S.X."/>
        </authorList>
    </citation>
    <scope>NUCLEOTIDE SEQUENCE [LARGE SCALE GENOMIC DNA]</scope>
    <source>
        <strain evidence="6 7">MAFF 305830</strain>
    </source>
</reference>
<evidence type="ECO:0000256" key="2">
    <source>
        <dbReference type="ARBA" id="ARBA00022963"/>
    </source>
</evidence>
<evidence type="ECO:0000313" key="7">
    <source>
        <dbReference type="Proteomes" id="UP000054097"/>
    </source>
</evidence>
<protein>
    <recommendedName>
        <fullName evidence="5">PNPLA domain-containing protein</fullName>
    </recommendedName>
</protein>
<dbReference type="Pfam" id="PF01734">
    <property type="entry name" value="Patatin"/>
    <property type="match status" value="1"/>
</dbReference>
<keyword evidence="3" id="KW-0443">Lipid metabolism</keyword>
<dbReference type="GO" id="GO:0019369">
    <property type="term" value="P:arachidonate metabolic process"/>
    <property type="evidence" value="ECO:0007669"/>
    <property type="project" value="TreeGrafter"/>
</dbReference>
<dbReference type="InterPro" id="IPR016035">
    <property type="entry name" value="Acyl_Trfase/lysoPLipase"/>
</dbReference>
<evidence type="ECO:0000313" key="6">
    <source>
        <dbReference type="EMBL" id="KIM22416.1"/>
    </source>
</evidence>
<name>A0A0C3ASZ8_SERVB</name>
<dbReference type="InterPro" id="IPR002641">
    <property type="entry name" value="PNPLA_dom"/>
</dbReference>
<dbReference type="OrthoDB" id="630895at2759"/>
<evidence type="ECO:0000256" key="4">
    <source>
        <dbReference type="PROSITE-ProRule" id="PRU01161"/>
    </source>
</evidence>